<dbReference type="EMBL" id="JASCIQ010000017">
    <property type="protein sequence ID" value="MDI3405651.1"/>
    <property type="molecule type" value="Genomic_DNA"/>
</dbReference>
<keyword evidence="4" id="KW-1185">Reference proteome</keyword>
<evidence type="ECO:0000259" key="2">
    <source>
        <dbReference type="Pfam" id="PF07883"/>
    </source>
</evidence>
<evidence type="ECO:0000256" key="1">
    <source>
        <dbReference type="ARBA" id="ARBA00022723"/>
    </source>
</evidence>
<dbReference type="PANTHER" id="PTHR35848">
    <property type="entry name" value="OXALATE-BINDING PROTEIN"/>
    <property type="match status" value="1"/>
</dbReference>
<dbReference type="InterPro" id="IPR011051">
    <property type="entry name" value="RmlC_Cupin_sf"/>
</dbReference>
<dbReference type="Pfam" id="PF07883">
    <property type="entry name" value="Cupin_2"/>
    <property type="match status" value="1"/>
</dbReference>
<comment type="caution">
    <text evidence="3">The sequence shown here is derived from an EMBL/GenBank/DDBJ whole genome shotgun (WGS) entry which is preliminary data.</text>
</comment>
<proteinExistence type="predicted"/>
<protein>
    <submittedName>
        <fullName evidence="3">Cupin domain-containing protein</fullName>
    </submittedName>
</protein>
<dbReference type="InterPro" id="IPR051610">
    <property type="entry name" value="GPI/OXD"/>
</dbReference>
<evidence type="ECO:0000313" key="4">
    <source>
        <dbReference type="Proteomes" id="UP001223978"/>
    </source>
</evidence>
<accession>A0ABT6SBT2</accession>
<reference evidence="3 4" key="1">
    <citation type="submission" date="2023-05" db="EMBL/GenBank/DDBJ databases">
        <title>Draft genome sequence of Streptomyces sp. B-S-A6 isolated from a cave soil in Thailand.</title>
        <authorList>
            <person name="Chamroensaksri N."/>
            <person name="Muangham S."/>
        </authorList>
    </citation>
    <scope>NUCLEOTIDE SEQUENCE [LARGE SCALE GENOMIC DNA]</scope>
    <source>
        <strain evidence="3 4">B-S-A6</strain>
    </source>
</reference>
<keyword evidence="1" id="KW-0479">Metal-binding</keyword>
<name>A0ABT6SBT2_9ACTN</name>
<sequence length="142" mass="15361">MIERAGEGDFDYALHEGSPDTRIQWYFHDRTRLPVAVQSWTLAPGGREGMHAHGEGRPLEELYVVVEGSAVMRVDDVEYRLGPGDAVLAPPGAQHDVRNTGEGSLRLLVVWGPPGEVDFSAFGSYRAAAAAWAARPATHPGV</sequence>
<dbReference type="PANTHER" id="PTHR35848:SF6">
    <property type="entry name" value="CUPIN TYPE-2 DOMAIN-CONTAINING PROTEIN"/>
    <property type="match status" value="1"/>
</dbReference>
<dbReference type="RefSeq" id="WP_282543589.1">
    <property type="nucleotide sequence ID" value="NZ_JASCIQ010000017.1"/>
</dbReference>
<gene>
    <name evidence="3" type="ORF">QIS96_17715</name>
</gene>
<dbReference type="InterPro" id="IPR014710">
    <property type="entry name" value="RmlC-like_jellyroll"/>
</dbReference>
<evidence type="ECO:0000313" key="3">
    <source>
        <dbReference type="EMBL" id="MDI3405651.1"/>
    </source>
</evidence>
<feature type="domain" description="Cupin type-2" evidence="2">
    <location>
        <begin position="40"/>
        <end position="111"/>
    </location>
</feature>
<dbReference type="Gene3D" id="2.60.120.10">
    <property type="entry name" value="Jelly Rolls"/>
    <property type="match status" value="1"/>
</dbReference>
<dbReference type="Proteomes" id="UP001223978">
    <property type="component" value="Unassembled WGS sequence"/>
</dbReference>
<dbReference type="InterPro" id="IPR013096">
    <property type="entry name" value="Cupin_2"/>
</dbReference>
<organism evidence="3 4">
    <name type="scientific">Streptomyces cavernicola</name>
    <dbReference type="NCBI Taxonomy" id="3043613"/>
    <lineage>
        <taxon>Bacteria</taxon>
        <taxon>Bacillati</taxon>
        <taxon>Actinomycetota</taxon>
        <taxon>Actinomycetes</taxon>
        <taxon>Kitasatosporales</taxon>
        <taxon>Streptomycetaceae</taxon>
        <taxon>Streptomyces</taxon>
    </lineage>
</organism>
<dbReference type="SUPFAM" id="SSF51182">
    <property type="entry name" value="RmlC-like cupins"/>
    <property type="match status" value="1"/>
</dbReference>